<evidence type="ECO:0000313" key="3">
    <source>
        <dbReference type="Proteomes" id="UP000323856"/>
    </source>
</evidence>
<reference evidence="2 3" key="1">
    <citation type="submission" date="2019-07" db="EMBL/GenBank/DDBJ databases">
        <title>Analysis of the biochemical properties, biological activity and biotechnological potential of siderophores and biosurfactants produced by Antarctic psychrotolerant bacteria.</title>
        <authorList>
            <person name="Styczynski M."/>
            <person name="Krucon T."/>
            <person name="Decewicz P."/>
            <person name="Dziewit L."/>
        </authorList>
    </citation>
    <scope>NUCLEOTIDE SEQUENCE [LARGE SCALE GENOMIC DNA]</scope>
    <source>
        <strain evidence="2 3">ANT_H27</strain>
    </source>
</reference>
<sequence>MPEAQLEDWVTELLRAFELSGTRVDIDQVLSLAGVAAHTIVRPAAPLTTFLAGYAAGLAVGSGQSSEKPAMDSADALARSVLAKRSGSADNA</sequence>
<comment type="caution">
    <text evidence="2">The sequence shown here is derived from an EMBL/GenBank/DDBJ whole genome shotgun (WGS) entry which is preliminary data.</text>
</comment>
<organism evidence="2 3">
    <name type="scientific">Paeniglutamicibacter gangotriensis</name>
    <dbReference type="NCBI Taxonomy" id="254787"/>
    <lineage>
        <taxon>Bacteria</taxon>
        <taxon>Bacillati</taxon>
        <taxon>Actinomycetota</taxon>
        <taxon>Actinomycetes</taxon>
        <taxon>Micrococcales</taxon>
        <taxon>Micrococcaceae</taxon>
        <taxon>Paeniglutamicibacter</taxon>
    </lineage>
</organism>
<gene>
    <name evidence="2" type="ORF">FQ154_04495</name>
</gene>
<dbReference type="EMBL" id="VOBL01000003">
    <property type="protein sequence ID" value="KAA0979012.1"/>
    <property type="molecule type" value="Genomic_DNA"/>
</dbReference>
<evidence type="ECO:0000259" key="1">
    <source>
        <dbReference type="Pfam" id="PF20058"/>
    </source>
</evidence>
<accession>A0A5B0EKR2</accession>
<dbReference type="RefSeq" id="WP_007271911.1">
    <property type="nucleotide sequence ID" value="NZ_JBITUG010000027.1"/>
</dbReference>
<protein>
    <submittedName>
        <fullName evidence="2">Molybdopterin-guanine dinucleotide biosynthesis protein</fullName>
    </submittedName>
</protein>
<dbReference type="OrthoDB" id="4408226at2"/>
<feature type="domain" description="DUF6457" evidence="1">
    <location>
        <begin position="2"/>
        <end position="84"/>
    </location>
</feature>
<proteinExistence type="predicted"/>
<dbReference type="Pfam" id="PF20058">
    <property type="entry name" value="DUF6457"/>
    <property type="match status" value="1"/>
</dbReference>
<evidence type="ECO:0000313" key="2">
    <source>
        <dbReference type="EMBL" id="KAA0979012.1"/>
    </source>
</evidence>
<name>A0A5B0EKR2_9MICC</name>
<dbReference type="Proteomes" id="UP000323856">
    <property type="component" value="Unassembled WGS sequence"/>
</dbReference>
<dbReference type="AlphaFoldDB" id="A0A5B0EKR2"/>
<dbReference type="InterPro" id="IPR045598">
    <property type="entry name" value="DUF6457"/>
</dbReference>